<dbReference type="EMBL" id="KZ819290">
    <property type="protein sequence ID" value="PWN98872.1"/>
    <property type="molecule type" value="Genomic_DNA"/>
</dbReference>
<keyword evidence="3 7" id="KW-0812">Transmembrane</keyword>
<dbReference type="STRING" id="58919.A0A316ZD58"/>
<evidence type="ECO:0000313" key="9">
    <source>
        <dbReference type="Proteomes" id="UP000245946"/>
    </source>
</evidence>
<gene>
    <name evidence="8" type="ORF">FA09DRAFT_334022</name>
</gene>
<evidence type="ECO:0000256" key="2">
    <source>
        <dbReference type="ARBA" id="ARBA00008803"/>
    </source>
</evidence>
<accession>A0A316ZD58</accession>
<feature type="region of interest" description="Disordered" evidence="6">
    <location>
        <begin position="522"/>
        <end position="546"/>
    </location>
</feature>
<reference evidence="8 9" key="1">
    <citation type="journal article" date="2018" name="Mol. Biol. Evol.">
        <title>Broad Genomic Sampling Reveals a Smut Pathogenic Ancestry of the Fungal Clade Ustilaginomycotina.</title>
        <authorList>
            <person name="Kijpornyongpan T."/>
            <person name="Mondo S.J."/>
            <person name="Barry K."/>
            <person name="Sandor L."/>
            <person name="Lee J."/>
            <person name="Lipzen A."/>
            <person name="Pangilinan J."/>
            <person name="LaButti K."/>
            <person name="Hainaut M."/>
            <person name="Henrissat B."/>
            <person name="Grigoriev I.V."/>
            <person name="Spatafora J.W."/>
            <person name="Aime M.C."/>
        </authorList>
    </citation>
    <scope>NUCLEOTIDE SEQUENCE [LARGE SCALE GENOMIC DNA]</scope>
    <source>
        <strain evidence="8 9">MCA 4186</strain>
    </source>
</reference>
<evidence type="ECO:0000313" key="8">
    <source>
        <dbReference type="EMBL" id="PWN98872.1"/>
    </source>
</evidence>
<dbReference type="RefSeq" id="XP_025599151.1">
    <property type="nucleotide sequence ID" value="XM_025743713.1"/>
</dbReference>
<evidence type="ECO:0000256" key="5">
    <source>
        <dbReference type="ARBA" id="ARBA00023136"/>
    </source>
</evidence>
<feature type="transmembrane region" description="Helical" evidence="7">
    <location>
        <begin position="177"/>
        <end position="199"/>
    </location>
</feature>
<dbReference type="InterPro" id="IPR008010">
    <property type="entry name" value="Tatp1"/>
</dbReference>
<keyword evidence="9" id="KW-1185">Reference proteome</keyword>
<dbReference type="Pfam" id="PF05346">
    <property type="entry name" value="DUF747"/>
    <property type="match status" value="1"/>
</dbReference>
<dbReference type="GO" id="GO:0005789">
    <property type="term" value="C:endoplasmic reticulum membrane"/>
    <property type="evidence" value="ECO:0007669"/>
    <property type="project" value="TreeGrafter"/>
</dbReference>
<evidence type="ECO:0000256" key="3">
    <source>
        <dbReference type="ARBA" id="ARBA00022692"/>
    </source>
</evidence>
<evidence type="ECO:0000256" key="1">
    <source>
        <dbReference type="ARBA" id="ARBA00004141"/>
    </source>
</evidence>
<comment type="similarity">
    <text evidence="2">Belongs to the TAPT1 family.</text>
</comment>
<dbReference type="Proteomes" id="UP000245946">
    <property type="component" value="Unassembled WGS sequence"/>
</dbReference>
<dbReference type="PANTHER" id="PTHR13317">
    <property type="entry name" value="TRANSMEMBRANE ANTERIOR POSTERIOR TRANSFORMATION PROTEIN 1 HOMOLOG"/>
    <property type="match status" value="1"/>
</dbReference>
<dbReference type="GeneID" id="37271257"/>
<sequence length="564" mass="62962">MAQPSSLWDYLREEVLATDFDSTQEMKWERVTNFIAIPFWMEKIIGFGFVVCLDSFLYTFTILPLRFAVALFTLVRHNVVWALGGQRRHLHSSHKCDLLKTALIVLSCTILSRITDASKMYHSVRGQDVVKLSVIFNVLEIADRLCCSFGQDLLDSLFSRITLARRKDGRQPYLRPAGFFLLSLAYVLAHTFVLFYQLVTLNVAINSYDNALLTLLLSNQFVEIKGSVFKKFEKENLFQLTCADIVERFQLTLMLSAIGMRNLIEVAGITASIDGGTGPLPTSFTVFPSFNTLETVIAPVAIVLASECIVDWLKHAFITKFNHIRPAVYGRFMDVLCRDLVVAGPATGRSSSSGTRKHTFVDQSPLVARRLGFAALPLACLLVRITMQILGMLRDTSHYDECAAPYRPPARFTMGHGVAQFFAAILGARDPESAVNHAAEVVVRSAAWILTGLVTWVFLVGLKLILGTNLVSFASHRYATMQQREREEELNARDRAPIGVDRDEKAYDAKIAELVNHKEDDATRIGLHGQQDPGAAGQDSKKKAGPIGSLMDVSRYSMIKSRIW</sequence>
<evidence type="ECO:0000256" key="6">
    <source>
        <dbReference type="SAM" id="MobiDB-lite"/>
    </source>
</evidence>
<evidence type="ECO:0000256" key="7">
    <source>
        <dbReference type="SAM" id="Phobius"/>
    </source>
</evidence>
<keyword evidence="4 7" id="KW-1133">Transmembrane helix</keyword>
<keyword evidence="5 7" id="KW-0472">Membrane</keyword>
<evidence type="ECO:0000256" key="4">
    <source>
        <dbReference type="ARBA" id="ARBA00022989"/>
    </source>
</evidence>
<name>A0A316ZD58_9BASI</name>
<organism evidence="8 9">
    <name type="scientific">Tilletiopsis washingtonensis</name>
    <dbReference type="NCBI Taxonomy" id="58919"/>
    <lineage>
        <taxon>Eukaryota</taxon>
        <taxon>Fungi</taxon>
        <taxon>Dikarya</taxon>
        <taxon>Basidiomycota</taxon>
        <taxon>Ustilaginomycotina</taxon>
        <taxon>Exobasidiomycetes</taxon>
        <taxon>Entylomatales</taxon>
        <taxon>Entylomatales incertae sedis</taxon>
        <taxon>Tilletiopsis</taxon>
    </lineage>
</organism>
<dbReference type="AlphaFoldDB" id="A0A316ZD58"/>
<proteinExistence type="inferred from homology"/>
<dbReference type="PANTHER" id="PTHR13317:SF4">
    <property type="entry name" value="TRANSMEMBRANE ANTERIOR POSTERIOR TRANSFORMATION PROTEIN 1 HOMOLOG"/>
    <property type="match status" value="1"/>
</dbReference>
<protein>
    <submittedName>
        <fullName evidence="8">DUF747-domain-containing protein</fullName>
    </submittedName>
</protein>
<comment type="subcellular location">
    <subcellularLocation>
        <location evidence="1">Membrane</location>
        <topology evidence="1">Multi-pass membrane protein</topology>
    </subcellularLocation>
</comment>
<feature type="transmembrane region" description="Helical" evidence="7">
    <location>
        <begin position="446"/>
        <end position="466"/>
    </location>
</feature>
<dbReference type="OrthoDB" id="29023at2759"/>